<keyword evidence="2" id="KW-0472">Membrane</keyword>
<dbReference type="Proteomes" id="UP000321827">
    <property type="component" value="Unassembled WGS sequence"/>
</dbReference>
<name>A0A511RJ33_9DEIN</name>
<keyword evidence="2" id="KW-1133">Transmembrane helix</keyword>
<feature type="region of interest" description="Disordered" evidence="1">
    <location>
        <begin position="193"/>
        <end position="289"/>
    </location>
</feature>
<organism evidence="3 4">
    <name type="scientific">Oceanithermus desulfurans NBRC 100063</name>
    <dbReference type="NCBI Taxonomy" id="1227550"/>
    <lineage>
        <taxon>Bacteria</taxon>
        <taxon>Thermotogati</taxon>
        <taxon>Deinococcota</taxon>
        <taxon>Deinococci</taxon>
        <taxon>Thermales</taxon>
        <taxon>Thermaceae</taxon>
        <taxon>Oceanithermus</taxon>
    </lineage>
</organism>
<reference evidence="3 4" key="1">
    <citation type="submission" date="2019-07" db="EMBL/GenBank/DDBJ databases">
        <title>Whole genome shotgun sequence of Oceanithermus desulfurans NBRC 100063.</title>
        <authorList>
            <person name="Hosoyama A."/>
            <person name="Uohara A."/>
            <person name="Ohji S."/>
            <person name="Ichikawa N."/>
        </authorList>
    </citation>
    <scope>NUCLEOTIDE SEQUENCE [LARGE SCALE GENOMIC DNA]</scope>
    <source>
        <strain evidence="3 4">NBRC 100063</strain>
    </source>
</reference>
<protein>
    <recommendedName>
        <fullName evidence="5">PEGA domain-containing protein</fullName>
    </recommendedName>
</protein>
<feature type="compositionally biased region" description="Low complexity" evidence="1">
    <location>
        <begin position="264"/>
        <end position="274"/>
    </location>
</feature>
<evidence type="ECO:0000313" key="4">
    <source>
        <dbReference type="Proteomes" id="UP000321827"/>
    </source>
</evidence>
<evidence type="ECO:0000256" key="1">
    <source>
        <dbReference type="SAM" id="MobiDB-lite"/>
    </source>
</evidence>
<keyword evidence="2" id="KW-0812">Transmembrane</keyword>
<evidence type="ECO:0000313" key="3">
    <source>
        <dbReference type="EMBL" id="GEM89655.1"/>
    </source>
</evidence>
<comment type="caution">
    <text evidence="3">The sequence shown here is derived from an EMBL/GenBank/DDBJ whole genome shotgun (WGS) entry which is preliminary data.</text>
</comment>
<feature type="compositionally biased region" description="Pro residues" evidence="1">
    <location>
        <begin position="231"/>
        <end position="253"/>
    </location>
</feature>
<evidence type="ECO:0008006" key="5">
    <source>
        <dbReference type="Google" id="ProtNLM"/>
    </source>
</evidence>
<sequence length="427" mass="46080">MNHIGPYLLNRIRAREGAIEIWEGQDTVTGTPVLVYRPLEGAAPSFRIQGTLNWQGREDDAWIAELPFGAVPLAQLRGEVSPHELTAWTRRLLGALLEMKALGLEHGRLDTERLWVKGDEVWIEGVGLPVPARAADEAALVEALREAAGDTWPGWPFHRVMERLAEGAVDLREAAEYLADPRSLSELEALAEDADGPAAVPPPEPPATGTVRVLGRPENPPAPAEEAPLSEPAPPPEPEVPEPPPQKAPLFPPEPDRAPPPEPEAAASAEAEAEGPVHVEPRPTDPSRVVRIDEVSEPAFEVIEPRGAASGSDRRWLLRGGALVLVVLLALAVVWWKGRTPAPGAAEGYAVEFRVEPPEGRAELVLLDAPEASQLVRGRVLAIIPGKVYFDVPGVYRIQIRAEGYLPQEKLLNVPPSTGSVTVRLGP</sequence>
<evidence type="ECO:0000256" key="2">
    <source>
        <dbReference type="SAM" id="Phobius"/>
    </source>
</evidence>
<dbReference type="RefSeq" id="WP_147146672.1">
    <property type="nucleotide sequence ID" value="NZ_BJXN01000006.1"/>
</dbReference>
<dbReference type="OrthoDB" id="31776at2"/>
<feature type="transmembrane region" description="Helical" evidence="2">
    <location>
        <begin position="316"/>
        <end position="336"/>
    </location>
</feature>
<dbReference type="EMBL" id="BJXN01000006">
    <property type="protein sequence ID" value="GEM89655.1"/>
    <property type="molecule type" value="Genomic_DNA"/>
</dbReference>
<accession>A0A511RJ33</accession>
<gene>
    <name evidence="3" type="ORF">ODE01S_10890</name>
</gene>
<proteinExistence type="predicted"/>
<feature type="compositionally biased region" description="Basic and acidic residues" evidence="1">
    <location>
        <begin position="275"/>
        <end position="289"/>
    </location>
</feature>
<dbReference type="AlphaFoldDB" id="A0A511RJ33"/>